<dbReference type="RefSeq" id="WP_119035703.1">
    <property type="nucleotide sequence ID" value="NZ_QXDC01000003.1"/>
</dbReference>
<dbReference type="OrthoDB" id="7585591at2"/>
<comment type="caution">
    <text evidence="1">The sequence shown here is derived from an EMBL/GenBank/DDBJ whole genome shotgun (WGS) entry which is preliminary data.</text>
</comment>
<dbReference type="AlphaFoldDB" id="A0A397PCN5"/>
<dbReference type="EMBL" id="QXDC01000003">
    <property type="protein sequence ID" value="RIA43914.1"/>
    <property type="molecule type" value="Genomic_DNA"/>
</dbReference>
<dbReference type="Proteomes" id="UP000266568">
    <property type="component" value="Unassembled WGS sequence"/>
</dbReference>
<name>A0A397PCN5_9SPHN</name>
<proteinExistence type="predicted"/>
<organism evidence="1 2">
    <name type="scientific">Hephaestia caeni</name>
    <dbReference type="NCBI Taxonomy" id="645617"/>
    <lineage>
        <taxon>Bacteria</taxon>
        <taxon>Pseudomonadati</taxon>
        <taxon>Pseudomonadota</taxon>
        <taxon>Alphaproteobacteria</taxon>
        <taxon>Sphingomonadales</taxon>
        <taxon>Sphingomonadaceae</taxon>
        <taxon>Hephaestia</taxon>
    </lineage>
</organism>
<accession>A0A397PCN5</accession>
<sequence>MNWLVLAGSLAAILALAGIARLLRLGRDGKVEDAGAAAQAAEDALAGFCAEGALVSDDDLAAIVAGADGRVAVVKCHGVNLAVREVRWSAVRSTYEGIEVDTGDRRFGLVKLKGVDVLDVRRMARSLTSV</sequence>
<protein>
    <submittedName>
        <fullName evidence="1">Uncharacterized protein</fullName>
    </submittedName>
</protein>
<keyword evidence="2" id="KW-1185">Reference proteome</keyword>
<evidence type="ECO:0000313" key="2">
    <source>
        <dbReference type="Proteomes" id="UP000266568"/>
    </source>
</evidence>
<gene>
    <name evidence="1" type="ORF">DFR49_2147</name>
</gene>
<reference evidence="1 2" key="1">
    <citation type="submission" date="2018-08" db="EMBL/GenBank/DDBJ databases">
        <title>Genomic Encyclopedia of Type Strains, Phase IV (KMG-IV): sequencing the most valuable type-strain genomes for metagenomic binning, comparative biology and taxonomic classification.</title>
        <authorList>
            <person name="Goeker M."/>
        </authorList>
    </citation>
    <scope>NUCLEOTIDE SEQUENCE [LARGE SCALE GENOMIC DNA]</scope>
    <source>
        <strain evidence="1 2">DSM 25527</strain>
    </source>
</reference>
<evidence type="ECO:0000313" key="1">
    <source>
        <dbReference type="EMBL" id="RIA43914.1"/>
    </source>
</evidence>